<name>A0ABP1S6F6_9HEXA</name>
<keyword evidence="4 6" id="KW-1133">Transmembrane helix</keyword>
<feature type="transmembrane region" description="Helical" evidence="6">
    <location>
        <begin position="249"/>
        <end position="270"/>
    </location>
</feature>
<evidence type="ECO:0000313" key="7">
    <source>
        <dbReference type="EMBL" id="CAL8144817.1"/>
    </source>
</evidence>
<dbReference type="InterPro" id="IPR010291">
    <property type="entry name" value="Ion_channel_UNC-93"/>
</dbReference>
<feature type="transmembrane region" description="Helical" evidence="6">
    <location>
        <begin position="136"/>
        <end position="157"/>
    </location>
</feature>
<dbReference type="InterPro" id="IPR036259">
    <property type="entry name" value="MFS_trans_sf"/>
</dbReference>
<feature type="transmembrane region" description="Helical" evidence="6">
    <location>
        <begin position="399"/>
        <end position="424"/>
    </location>
</feature>
<evidence type="ECO:0000313" key="8">
    <source>
        <dbReference type="Proteomes" id="UP001642540"/>
    </source>
</evidence>
<dbReference type="Proteomes" id="UP001642540">
    <property type="component" value="Unassembled WGS sequence"/>
</dbReference>
<keyword evidence="3 6" id="KW-0812">Transmembrane</keyword>
<comment type="similarity">
    <text evidence="2">Belongs to the unc-93 family.</text>
</comment>
<evidence type="ECO:0008006" key="9">
    <source>
        <dbReference type="Google" id="ProtNLM"/>
    </source>
</evidence>
<accession>A0ABP1S6F6</accession>
<dbReference type="PANTHER" id="PTHR19444">
    <property type="entry name" value="UNC-93 RELATED"/>
    <property type="match status" value="1"/>
</dbReference>
<gene>
    <name evidence="7" type="ORF">ODALV1_LOCUS30307</name>
</gene>
<dbReference type="InterPro" id="IPR051951">
    <property type="entry name" value="UNC-93_regulatory"/>
</dbReference>
<evidence type="ECO:0000256" key="5">
    <source>
        <dbReference type="ARBA" id="ARBA00023136"/>
    </source>
</evidence>
<evidence type="ECO:0000256" key="2">
    <source>
        <dbReference type="ARBA" id="ARBA00009172"/>
    </source>
</evidence>
<keyword evidence="8" id="KW-1185">Reference proteome</keyword>
<feature type="transmembrane region" description="Helical" evidence="6">
    <location>
        <begin position="52"/>
        <end position="72"/>
    </location>
</feature>
<feature type="transmembrane region" description="Helical" evidence="6">
    <location>
        <begin position="177"/>
        <end position="198"/>
    </location>
</feature>
<evidence type="ECO:0000256" key="3">
    <source>
        <dbReference type="ARBA" id="ARBA00022692"/>
    </source>
</evidence>
<feature type="transmembrane region" description="Helical" evidence="6">
    <location>
        <begin position="84"/>
        <end position="105"/>
    </location>
</feature>
<feature type="transmembrane region" description="Helical" evidence="6">
    <location>
        <begin position="444"/>
        <end position="477"/>
    </location>
</feature>
<dbReference type="Pfam" id="PF05978">
    <property type="entry name" value="UNC-93"/>
    <property type="match status" value="1"/>
</dbReference>
<comment type="subcellular location">
    <subcellularLocation>
        <location evidence="1">Membrane</location>
        <topology evidence="1">Multi-pass membrane protein</topology>
    </subcellularLocation>
</comment>
<keyword evidence="5 6" id="KW-0472">Membrane</keyword>
<evidence type="ECO:0000256" key="1">
    <source>
        <dbReference type="ARBA" id="ARBA00004141"/>
    </source>
</evidence>
<feature type="transmembrane region" description="Helical" evidence="6">
    <location>
        <begin position="112"/>
        <end position="130"/>
    </location>
</feature>
<proteinExistence type="inferred from homology"/>
<comment type="caution">
    <text evidence="7">The sequence shown here is derived from an EMBL/GenBank/DDBJ whole genome shotgun (WGS) entry which is preliminary data.</text>
</comment>
<dbReference type="SUPFAM" id="SSF103473">
    <property type="entry name" value="MFS general substrate transporter"/>
    <property type="match status" value="1"/>
</dbReference>
<sequence length="487" mass="53835">MSYNNPAYDGSEGVRKSNKNLEIVISTLTPKLSSNLNNAYGPEESRRMLKNVLLTSFAFTFLFTAFQSMASLQSSLNSGGLGTYSLSVIYASLVLSSMFLPTYLIQKFTVKWTLVAAVFGYSAYIAAQFQPSYATLIPGAIIVGICAAPLWSAKCTYLTHIGHEYAKITGVENSEPIIVRFFGIFFLFFQSSAIWGHLISSVVLSTDARTCVNDIDSQCGVNFCPDTKFCDANINATSGGNEIQPVTRYTLAGIYLACSLAAAVILALFLDPLTRYGEKERTGSSSKLEGKDLLVATFKHMTKPYQILMIPLTIWSGMEQGFLGADFTNGYVNCAWGIEKIGWVLIWYGVVDAIGSVSFGPIIKYTGRVPIFTFGALVNIAMIIVMLTWKPNPGNPVMFFVIVGFWGLGDAIWQTQINAFYGVLFPQEEEPSFSNYRLWESLGFIIAYVFSNVLCIKIKLFIMLAVLITGMLGYFIVEVLERKRQKI</sequence>
<protein>
    <recommendedName>
        <fullName evidence="9">UNC93-like protein</fullName>
    </recommendedName>
</protein>
<feature type="transmembrane region" description="Helical" evidence="6">
    <location>
        <begin position="369"/>
        <end position="387"/>
    </location>
</feature>
<dbReference type="EMBL" id="CAXLJM020000161">
    <property type="protein sequence ID" value="CAL8144817.1"/>
    <property type="molecule type" value="Genomic_DNA"/>
</dbReference>
<dbReference type="PANTHER" id="PTHR19444:SF13">
    <property type="entry name" value="PROTEIN UNC-93 HOMOLOG A"/>
    <property type="match status" value="1"/>
</dbReference>
<reference evidence="7 8" key="1">
    <citation type="submission" date="2024-08" db="EMBL/GenBank/DDBJ databases">
        <authorList>
            <person name="Cucini C."/>
            <person name="Frati F."/>
        </authorList>
    </citation>
    <scope>NUCLEOTIDE SEQUENCE [LARGE SCALE GENOMIC DNA]</scope>
</reference>
<feature type="transmembrane region" description="Helical" evidence="6">
    <location>
        <begin position="345"/>
        <end position="363"/>
    </location>
</feature>
<dbReference type="Gene3D" id="1.20.1250.20">
    <property type="entry name" value="MFS general substrate transporter like domains"/>
    <property type="match status" value="1"/>
</dbReference>
<organism evidence="7 8">
    <name type="scientific">Orchesella dallaii</name>
    <dbReference type="NCBI Taxonomy" id="48710"/>
    <lineage>
        <taxon>Eukaryota</taxon>
        <taxon>Metazoa</taxon>
        <taxon>Ecdysozoa</taxon>
        <taxon>Arthropoda</taxon>
        <taxon>Hexapoda</taxon>
        <taxon>Collembola</taxon>
        <taxon>Entomobryomorpha</taxon>
        <taxon>Entomobryoidea</taxon>
        <taxon>Orchesellidae</taxon>
        <taxon>Orchesellinae</taxon>
        <taxon>Orchesella</taxon>
    </lineage>
</organism>
<evidence type="ECO:0000256" key="4">
    <source>
        <dbReference type="ARBA" id="ARBA00022989"/>
    </source>
</evidence>
<evidence type="ECO:0000256" key="6">
    <source>
        <dbReference type="SAM" id="Phobius"/>
    </source>
</evidence>